<dbReference type="Pfam" id="PF14111">
    <property type="entry name" value="DUF4283"/>
    <property type="match status" value="1"/>
</dbReference>
<feature type="domain" description="DUF4283" evidence="3">
    <location>
        <begin position="181"/>
        <end position="265"/>
    </location>
</feature>
<dbReference type="InterPro" id="IPR036691">
    <property type="entry name" value="Endo/exonu/phosph_ase_sf"/>
</dbReference>
<feature type="compositionally biased region" description="Polar residues" evidence="1">
    <location>
        <begin position="453"/>
        <end position="466"/>
    </location>
</feature>
<keyword evidence="5" id="KW-1185">Reference proteome</keyword>
<evidence type="ECO:0008006" key="6">
    <source>
        <dbReference type="Google" id="ProtNLM"/>
    </source>
</evidence>
<dbReference type="PANTHER" id="PTHR31286:SF55">
    <property type="entry name" value="DUF4283 DOMAIN-CONTAINING PROTEIN"/>
    <property type="match status" value="1"/>
</dbReference>
<dbReference type="SUPFAM" id="SSF56219">
    <property type="entry name" value="DNase I-like"/>
    <property type="match status" value="1"/>
</dbReference>
<dbReference type="InterPro" id="IPR005135">
    <property type="entry name" value="Endo/exonuclease/phosphatase"/>
</dbReference>
<dbReference type="Gene3D" id="3.60.10.10">
    <property type="entry name" value="Endonuclease/exonuclease/phosphatase"/>
    <property type="match status" value="1"/>
</dbReference>
<feature type="region of interest" description="Disordered" evidence="1">
    <location>
        <begin position="1"/>
        <end position="46"/>
    </location>
</feature>
<dbReference type="Proteomes" id="UP000682877">
    <property type="component" value="Chromosome 1"/>
</dbReference>
<evidence type="ECO:0000259" key="2">
    <source>
        <dbReference type="Pfam" id="PF03372"/>
    </source>
</evidence>
<reference evidence="4" key="1">
    <citation type="submission" date="2021-01" db="EMBL/GenBank/DDBJ databases">
        <authorList>
            <person name="Bezrukov I."/>
        </authorList>
    </citation>
    <scope>NUCLEOTIDE SEQUENCE</scope>
</reference>
<evidence type="ECO:0000256" key="1">
    <source>
        <dbReference type="SAM" id="MobiDB-lite"/>
    </source>
</evidence>
<feature type="compositionally biased region" description="Low complexity" evidence="1">
    <location>
        <begin position="15"/>
        <end position="37"/>
    </location>
</feature>
<feature type="region of interest" description="Disordered" evidence="1">
    <location>
        <begin position="381"/>
        <end position="504"/>
    </location>
</feature>
<dbReference type="Pfam" id="PF03372">
    <property type="entry name" value="Exo_endo_phos"/>
    <property type="match status" value="1"/>
</dbReference>
<protein>
    <recommendedName>
        <fullName evidence="6">DUF4283 domain-containing protein</fullName>
    </recommendedName>
</protein>
<dbReference type="InterPro" id="IPR040256">
    <property type="entry name" value="At4g02000-like"/>
</dbReference>
<name>A0A8S1ZS67_ARAAE</name>
<dbReference type="EMBL" id="LR999451">
    <property type="protein sequence ID" value="CAE5959389.1"/>
    <property type="molecule type" value="Genomic_DNA"/>
</dbReference>
<dbReference type="InterPro" id="IPR025558">
    <property type="entry name" value="DUF4283"/>
</dbReference>
<dbReference type="PANTHER" id="PTHR31286">
    <property type="entry name" value="GLYCINE-RICH CELL WALL STRUCTURAL PROTEIN 1.8-LIKE"/>
    <property type="match status" value="1"/>
</dbReference>
<organism evidence="4 5">
    <name type="scientific">Arabidopsis arenosa</name>
    <name type="common">Sand rock-cress</name>
    <name type="synonym">Cardaminopsis arenosa</name>
    <dbReference type="NCBI Taxonomy" id="38785"/>
    <lineage>
        <taxon>Eukaryota</taxon>
        <taxon>Viridiplantae</taxon>
        <taxon>Streptophyta</taxon>
        <taxon>Embryophyta</taxon>
        <taxon>Tracheophyta</taxon>
        <taxon>Spermatophyta</taxon>
        <taxon>Magnoliopsida</taxon>
        <taxon>eudicotyledons</taxon>
        <taxon>Gunneridae</taxon>
        <taxon>Pentapetalae</taxon>
        <taxon>rosids</taxon>
        <taxon>malvids</taxon>
        <taxon>Brassicales</taxon>
        <taxon>Brassicaceae</taxon>
        <taxon>Camelineae</taxon>
        <taxon>Arabidopsis</taxon>
    </lineage>
</organism>
<evidence type="ECO:0000259" key="3">
    <source>
        <dbReference type="Pfam" id="PF14111"/>
    </source>
</evidence>
<dbReference type="GO" id="GO:0003824">
    <property type="term" value="F:catalytic activity"/>
    <property type="evidence" value="ECO:0007669"/>
    <property type="project" value="InterPro"/>
</dbReference>
<accession>A0A8S1ZS67</accession>
<dbReference type="AlphaFoldDB" id="A0A8S1ZS67"/>
<sequence length="723" mass="79290">MGKQSRLKRDSPARKSSSPQGGSSSPSASSVSSGAKQIRPSKASVVPSPALTAHVVVSPTSPALPSQSDLRSISDPEILGLVDATPAAASFPATPVAPSTSIAAIPSTDPSLSKTSAQTAPVKVAAGNPEITMTKAPVEEDSWCDLFKGTSKRLQKKGTAFVLPSGESCVKIPDSLIEKHKKSWESFILGQFYSDPPAQGTIHTIVNGIWSKQFKDITVSKMEGNAFLFRIPNVQTRNRVLNQRLWQIEGQTMFVASWEPGVTPTKPELSSAPIWLELRKVPFQFFNDDGLEHIASLVGDPRFLHPDTACKRNLEVAKVFTIIDPRKPLPEAVNVQFDSGVICRVEVSSPWMPPVCSHCKEVGHSIKRCRAAPIKCKGCNSTSHSDEFCPRNKPQPQNVKHRRRRSKTPNPAAKDGDWVVVGSQNKVLSLDSHKVTQRPPVNVSGSGASSSGQATLPSGKGQSTVQVPIGKGKGKISQTVEGKSSSEEEPDSSDVPSDHSEDEDIDLEDEAKFTEVLSQRQQRSWSFDNNYDFLELGKIWVLWHPSVKAVVISKSLQMISYEVQLPDCAETVVISSIYAANDNSSRQSLWVELENLSIDSRVNGKAWIVLGDFNQILHPCEHSIATDANVDSPIRIFKDSLLNSGLVDLNFRGNTFTWWNKRKSAPVAKKLDRILVNDEWNSLFLSSLGQFGEPCFSDHACCEVRLETASPRRKKPFRFYNFC</sequence>
<evidence type="ECO:0000313" key="4">
    <source>
        <dbReference type="EMBL" id="CAE5959389.1"/>
    </source>
</evidence>
<dbReference type="Gene3D" id="4.10.60.10">
    <property type="entry name" value="Zinc finger, CCHC-type"/>
    <property type="match status" value="1"/>
</dbReference>
<feature type="domain" description="Endonuclease/exonuclease/phosphatase" evidence="2">
    <location>
        <begin position="533"/>
        <end position="699"/>
    </location>
</feature>
<gene>
    <name evidence="4" type="ORF">AARE701A_LOCUS2916</name>
</gene>
<proteinExistence type="predicted"/>
<evidence type="ECO:0000313" key="5">
    <source>
        <dbReference type="Proteomes" id="UP000682877"/>
    </source>
</evidence>